<protein>
    <submittedName>
        <fullName evidence="1">Uncharacterized protein</fullName>
    </submittedName>
</protein>
<reference evidence="2" key="1">
    <citation type="submission" date="2016-10" db="EMBL/GenBank/DDBJ databases">
        <authorList>
            <person name="Varghese N."/>
            <person name="Submissions S."/>
        </authorList>
    </citation>
    <scope>NUCLEOTIDE SEQUENCE [LARGE SCALE GENOMIC DNA]</scope>
    <source>
        <strain evidence="2">DSM 22530</strain>
    </source>
</reference>
<sequence>MSEKKYDELAVKVRQHEEAIAQLLEIVAVTNRRLSELDGNHDEPLNPYSFT</sequence>
<name>A0A1I1WP56_9BACI</name>
<proteinExistence type="predicted"/>
<evidence type="ECO:0000313" key="2">
    <source>
        <dbReference type="Proteomes" id="UP000199474"/>
    </source>
</evidence>
<dbReference type="RefSeq" id="WP_177183411.1">
    <property type="nucleotide sequence ID" value="NZ_FOMR01000006.1"/>
</dbReference>
<gene>
    <name evidence="1" type="ORF">SAMN05216238_106200</name>
</gene>
<dbReference type="EMBL" id="FOMR01000006">
    <property type="protein sequence ID" value="SFD96761.1"/>
    <property type="molecule type" value="Genomic_DNA"/>
</dbReference>
<evidence type="ECO:0000313" key="1">
    <source>
        <dbReference type="EMBL" id="SFD96761.1"/>
    </source>
</evidence>
<dbReference type="Proteomes" id="UP000199474">
    <property type="component" value="Unassembled WGS sequence"/>
</dbReference>
<organism evidence="1 2">
    <name type="scientific">Lentibacillus persicus</name>
    <dbReference type="NCBI Taxonomy" id="640948"/>
    <lineage>
        <taxon>Bacteria</taxon>
        <taxon>Bacillati</taxon>
        <taxon>Bacillota</taxon>
        <taxon>Bacilli</taxon>
        <taxon>Bacillales</taxon>
        <taxon>Bacillaceae</taxon>
        <taxon>Lentibacillus</taxon>
    </lineage>
</organism>
<dbReference type="AlphaFoldDB" id="A0A1I1WP56"/>
<accession>A0A1I1WP56</accession>
<keyword evidence="2" id="KW-1185">Reference proteome</keyword>